<sequence>MAIKISLPVMLKTFKSYTIPAKPKLVALTALAIAVLFTLPRLAVLRHLQSGILIDLRLFDFLMRAVYTFLVAATFLLLNLQHQKISLGFLAYDPASIYQKIGYNIVLFFLLNFSFLQLHLSLFDPYLHEKVFRFLFNMTFILEAMLAIFIAHIYRLLFYNHQVRIANEHLLKVNAETRYEMLINQVNPHFLFNSFNTVNALIHTNQQEAVHFINNMSDVFRYMLESGKHNLVTLREEMQFMNAYAGMLKGRYGDKLILHFNIPQEAERMMLPPIAIQILVENAVKHNVIAARTPLRIGISLEGRSGLTVTNPIKEKKIAPYSTGIGLSNLNQRCSYLCNREIIVRRTAHEFSVTIPLITPDEYTDH</sequence>
<dbReference type="PANTHER" id="PTHR34220">
    <property type="entry name" value="SENSOR HISTIDINE KINASE YPDA"/>
    <property type="match status" value="1"/>
</dbReference>
<evidence type="ECO:0000313" key="4">
    <source>
        <dbReference type="Proteomes" id="UP000263900"/>
    </source>
</evidence>
<proteinExistence type="predicted"/>
<dbReference type="Pfam" id="PF06580">
    <property type="entry name" value="His_kinase"/>
    <property type="match status" value="1"/>
</dbReference>
<dbReference type="GO" id="GO:0000155">
    <property type="term" value="F:phosphorelay sensor kinase activity"/>
    <property type="evidence" value="ECO:0007669"/>
    <property type="project" value="InterPro"/>
</dbReference>
<keyword evidence="1" id="KW-0812">Transmembrane</keyword>
<dbReference type="PANTHER" id="PTHR34220:SF7">
    <property type="entry name" value="SENSOR HISTIDINE KINASE YPDA"/>
    <property type="match status" value="1"/>
</dbReference>
<feature type="transmembrane region" description="Helical" evidence="1">
    <location>
        <begin position="101"/>
        <end position="122"/>
    </location>
</feature>
<dbReference type="InterPro" id="IPR010559">
    <property type="entry name" value="Sig_transdc_His_kin_internal"/>
</dbReference>
<evidence type="ECO:0000259" key="2">
    <source>
        <dbReference type="Pfam" id="PF06580"/>
    </source>
</evidence>
<organism evidence="3 4">
    <name type="scientific">Paraflavitalea soli</name>
    <dbReference type="NCBI Taxonomy" id="2315862"/>
    <lineage>
        <taxon>Bacteria</taxon>
        <taxon>Pseudomonadati</taxon>
        <taxon>Bacteroidota</taxon>
        <taxon>Chitinophagia</taxon>
        <taxon>Chitinophagales</taxon>
        <taxon>Chitinophagaceae</taxon>
        <taxon>Paraflavitalea</taxon>
    </lineage>
</organism>
<evidence type="ECO:0000256" key="1">
    <source>
        <dbReference type="SAM" id="Phobius"/>
    </source>
</evidence>
<dbReference type="KEGG" id="pseg:D3H65_04545"/>
<gene>
    <name evidence="3" type="ORF">D3H65_04545</name>
</gene>
<feature type="transmembrane region" description="Helical" evidence="1">
    <location>
        <begin position="134"/>
        <end position="154"/>
    </location>
</feature>
<accession>A0A3B7MRY9</accession>
<evidence type="ECO:0000313" key="3">
    <source>
        <dbReference type="EMBL" id="AXY73291.1"/>
    </source>
</evidence>
<dbReference type="OrthoDB" id="9809908at2"/>
<keyword evidence="4" id="KW-1185">Reference proteome</keyword>
<dbReference type="AlphaFoldDB" id="A0A3B7MRY9"/>
<feature type="domain" description="Signal transduction histidine kinase internal region" evidence="2">
    <location>
        <begin position="178"/>
        <end position="256"/>
    </location>
</feature>
<dbReference type="GO" id="GO:0016020">
    <property type="term" value="C:membrane"/>
    <property type="evidence" value="ECO:0007669"/>
    <property type="project" value="InterPro"/>
</dbReference>
<keyword evidence="1" id="KW-1133">Transmembrane helix</keyword>
<reference evidence="3 4" key="1">
    <citation type="submission" date="2018-09" db="EMBL/GenBank/DDBJ databases">
        <title>Genome sequencing of strain 6GH32-13.</title>
        <authorList>
            <person name="Weon H.-Y."/>
            <person name="Heo J."/>
            <person name="Kwon S.-W."/>
        </authorList>
    </citation>
    <scope>NUCLEOTIDE SEQUENCE [LARGE SCALE GENOMIC DNA]</scope>
    <source>
        <strain evidence="3 4">5GH32-13</strain>
    </source>
</reference>
<dbReference type="EMBL" id="CP032157">
    <property type="protein sequence ID" value="AXY73291.1"/>
    <property type="molecule type" value="Genomic_DNA"/>
</dbReference>
<protein>
    <recommendedName>
        <fullName evidence="2">Signal transduction histidine kinase internal region domain-containing protein</fullName>
    </recommendedName>
</protein>
<dbReference type="Proteomes" id="UP000263900">
    <property type="component" value="Chromosome"/>
</dbReference>
<name>A0A3B7MRY9_9BACT</name>
<keyword evidence="1" id="KW-0472">Membrane</keyword>
<dbReference type="InterPro" id="IPR050640">
    <property type="entry name" value="Bact_2-comp_sensor_kinase"/>
</dbReference>
<feature type="transmembrane region" description="Helical" evidence="1">
    <location>
        <begin position="61"/>
        <end position="80"/>
    </location>
</feature>